<dbReference type="SUPFAM" id="SSF56281">
    <property type="entry name" value="Metallo-hydrolase/oxidoreductase"/>
    <property type="match status" value="1"/>
</dbReference>
<keyword evidence="9" id="KW-0574">Periplasm</keyword>
<keyword evidence="10" id="KW-0378">Hydrolase</keyword>
<dbReference type="InterPro" id="IPR050855">
    <property type="entry name" value="NDM-1-like"/>
</dbReference>
<dbReference type="Proteomes" id="UP000315947">
    <property type="component" value="Chromosome"/>
</dbReference>
<feature type="domain" description="Metallo-beta-lactamase" evidence="13">
    <location>
        <begin position="86"/>
        <end position="254"/>
    </location>
</feature>
<proteinExistence type="inferred from homology"/>
<dbReference type="Gene3D" id="3.60.15.10">
    <property type="entry name" value="Ribonuclease Z/Hydroxyacylglutathione hydrolase-like"/>
    <property type="match status" value="1"/>
</dbReference>
<evidence type="ECO:0000256" key="4">
    <source>
        <dbReference type="ARBA" id="ARBA00005250"/>
    </source>
</evidence>
<evidence type="ECO:0000256" key="5">
    <source>
        <dbReference type="ARBA" id="ARBA00011245"/>
    </source>
</evidence>
<dbReference type="InterPro" id="IPR001279">
    <property type="entry name" value="Metallo-B-lactamas"/>
</dbReference>
<evidence type="ECO:0000256" key="6">
    <source>
        <dbReference type="ARBA" id="ARBA00012865"/>
    </source>
</evidence>
<gene>
    <name evidence="14" type="primary">bla</name>
    <name evidence="14" type="ORF">FM037_06685</name>
</gene>
<evidence type="ECO:0000313" key="15">
    <source>
        <dbReference type="Proteomes" id="UP000315947"/>
    </source>
</evidence>
<keyword evidence="11" id="KW-0862">Zinc</keyword>
<dbReference type="RefSeq" id="WP_144045356.1">
    <property type="nucleotide sequence ID" value="NZ_CP041614.1"/>
</dbReference>
<dbReference type="NCBIfam" id="NF012229">
    <property type="entry name" value="bla_class_B_core"/>
    <property type="match status" value="1"/>
</dbReference>
<evidence type="ECO:0000256" key="2">
    <source>
        <dbReference type="ARBA" id="ARBA00001947"/>
    </source>
</evidence>
<dbReference type="InterPro" id="IPR036866">
    <property type="entry name" value="RibonucZ/Hydroxyglut_hydro"/>
</dbReference>
<comment type="cofactor">
    <cofactor evidence="2">
        <name>Zn(2+)</name>
        <dbReference type="ChEBI" id="CHEBI:29105"/>
    </cofactor>
</comment>
<evidence type="ECO:0000256" key="8">
    <source>
        <dbReference type="ARBA" id="ARBA00022729"/>
    </source>
</evidence>
<dbReference type="EC" id="3.5.2.6" evidence="6"/>
<accession>A0ABX5X131</accession>
<keyword evidence="15" id="KW-1185">Reference proteome</keyword>
<dbReference type="EMBL" id="CP041614">
    <property type="protein sequence ID" value="QDO82971.1"/>
    <property type="molecule type" value="Genomic_DNA"/>
</dbReference>
<organism evidence="14 15">
    <name type="scientific">Shewanella psychropiezotolerans</name>
    <dbReference type="NCBI Taxonomy" id="2593655"/>
    <lineage>
        <taxon>Bacteria</taxon>
        <taxon>Pseudomonadati</taxon>
        <taxon>Pseudomonadota</taxon>
        <taxon>Gammaproteobacteria</taxon>
        <taxon>Alteromonadales</taxon>
        <taxon>Shewanellaceae</taxon>
        <taxon>Shewanella</taxon>
    </lineage>
</organism>
<evidence type="ECO:0000256" key="10">
    <source>
        <dbReference type="ARBA" id="ARBA00022801"/>
    </source>
</evidence>
<comment type="catalytic activity">
    <reaction evidence="1">
        <text>a beta-lactam + H2O = a substituted beta-amino acid</text>
        <dbReference type="Rhea" id="RHEA:20401"/>
        <dbReference type="ChEBI" id="CHEBI:15377"/>
        <dbReference type="ChEBI" id="CHEBI:35627"/>
        <dbReference type="ChEBI" id="CHEBI:140347"/>
        <dbReference type="EC" id="3.5.2.6"/>
    </reaction>
</comment>
<dbReference type="PANTHER" id="PTHR42951">
    <property type="entry name" value="METALLO-BETA-LACTAMASE DOMAIN-CONTAINING"/>
    <property type="match status" value="1"/>
</dbReference>
<evidence type="ECO:0000256" key="12">
    <source>
        <dbReference type="ARBA" id="ARBA00023251"/>
    </source>
</evidence>
<dbReference type="InterPro" id="IPR001018">
    <property type="entry name" value="Beta-lactamase_class-B_CS"/>
</dbReference>
<evidence type="ECO:0000256" key="7">
    <source>
        <dbReference type="ARBA" id="ARBA00022723"/>
    </source>
</evidence>
<evidence type="ECO:0000259" key="13">
    <source>
        <dbReference type="SMART" id="SM00849"/>
    </source>
</evidence>
<evidence type="ECO:0000256" key="1">
    <source>
        <dbReference type="ARBA" id="ARBA00001526"/>
    </source>
</evidence>
<dbReference type="PROSITE" id="PS00744">
    <property type="entry name" value="BETA_LACTAMASE_B_2"/>
    <property type="match status" value="1"/>
</dbReference>
<evidence type="ECO:0000256" key="3">
    <source>
        <dbReference type="ARBA" id="ARBA00004418"/>
    </source>
</evidence>
<evidence type="ECO:0000256" key="11">
    <source>
        <dbReference type="ARBA" id="ARBA00022833"/>
    </source>
</evidence>
<reference evidence="14 15" key="1">
    <citation type="submission" date="2019-07" db="EMBL/GenBank/DDBJ databases">
        <title>Shewanella sp. YLB-06 whole genomic sequence.</title>
        <authorList>
            <person name="Yu L."/>
        </authorList>
    </citation>
    <scope>NUCLEOTIDE SEQUENCE [LARGE SCALE GENOMIC DNA]</scope>
    <source>
        <strain evidence="14 15">YLB-06</strain>
    </source>
</reference>
<comment type="similarity">
    <text evidence="4">Belongs to the metallo-beta-lactamase superfamily. Class-B beta-lactamase family.</text>
</comment>
<comment type="subunit">
    <text evidence="5">Monomer.</text>
</comment>
<dbReference type="SMART" id="SM00849">
    <property type="entry name" value="Lactamase_B"/>
    <property type="match status" value="1"/>
</dbReference>
<evidence type="ECO:0000313" key="14">
    <source>
        <dbReference type="EMBL" id="QDO82971.1"/>
    </source>
</evidence>
<keyword evidence="7" id="KW-0479">Metal-binding</keyword>
<name>A0ABX5X131_9GAMM</name>
<dbReference type="PANTHER" id="PTHR42951:SF4">
    <property type="entry name" value="ACYL-COENZYME A THIOESTERASE MBLAC2"/>
    <property type="match status" value="1"/>
</dbReference>
<dbReference type="Pfam" id="PF00753">
    <property type="entry name" value="Lactamase_B"/>
    <property type="match status" value="1"/>
</dbReference>
<comment type="subcellular location">
    <subcellularLocation>
        <location evidence="3">Periplasm</location>
    </subcellularLocation>
</comment>
<keyword evidence="12" id="KW-0046">Antibiotic resistance</keyword>
<keyword evidence="8" id="KW-0732">Signal</keyword>
<evidence type="ECO:0000256" key="9">
    <source>
        <dbReference type="ARBA" id="ARBA00022764"/>
    </source>
</evidence>
<sequence>MSKYLGFLVSMYHFALSSMRTFIIPTAILVLLMSISSSQAALHNTSNQADWSSEVIEIEMVLPTLYVVRSHQEVQLFADKPAVMMDANSFIYVDEKDAYLIDTPWNVSDMPDLMSWLHVKGLTLKGALVTHYHSDSAAGLGYLDKNGFVTYASDMTNTLLEQDHKPRSNHIFLGDEFELLKGKIKAYFPGSGHSMDNLVVWLPDEKILIGGCFFKSTNTNSLGWTGDADLANWYYSASKVKARYPQVKLVFPGHGDGAQGSSIIDHTLALTKGLASLE</sequence>
<protein>
    <recommendedName>
        <fullName evidence="6">beta-lactamase</fullName>
        <ecNumber evidence="6">3.5.2.6</ecNumber>
    </recommendedName>
</protein>